<name>A0ABY2X396_9RHOB</name>
<evidence type="ECO:0000259" key="1">
    <source>
        <dbReference type="Pfam" id="PF13649"/>
    </source>
</evidence>
<dbReference type="GO" id="GO:0008168">
    <property type="term" value="F:methyltransferase activity"/>
    <property type="evidence" value="ECO:0007669"/>
    <property type="project" value="UniProtKB-KW"/>
</dbReference>
<organism evidence="2 3">
    <name type="scientific">Ruegeria sediminis</name>
    <dbReference type="NCBI Taxonomy" id="2583820"/>
    <lineage>
        <taxon>Bacteria</taxon>
        <taxon>Pseudomonadati</taxon>
        <taxon>Pseudomonadota</taxon>
        <taxon>Alphaproteobacteria</taxon>
        <taxon>Rhodobacterales</taxon>
        <taxon>Roseobacteraceae</taxon>
        <taxon>Ruegeria</taxon>
    </lineage>
</organism>
<keyword evidence="2" id="KW-0489">Methyltransferase</keyword>
<dbReference type="Proteomes" id="UP001193035">
    <property type="component" value="Unassembled WGS sequence"/>
</dbReference>
<reference evidence="2 3" key="1">
    <citation type="submission" date="2019-05" db="EMBL/GenBank/DDBJ databases">
        <title>Ruegeria sp. nov., isolated from tidal flat.</title>
        <authorList>
            <person name="Kim W."/>
        </authorList>
    </citation>
    <scope>NUCLEOTIDE SEQUENCE [LARGE SCALE GENOMIC DNA]</scope>
    <source>
        <strain evidence="2 3">CAU 1488</strain>
    </source>
</reference>
<dbReference type="Gene3D" id="3.40.50.150">
    <property type="entry name" value="Vaccinia Virus protein VP39"/>
    <property type="match status" value="1"/>
</dbReference>
<dbReference type="SUPFAM" id="SSF53335">
    <property type="entry name" value="S-adenosyl-L-methionine-dependent methyltransferases"/>
    <property type="match status" value="1"/>
</dbReference>
<proteinExistence type="predicted"/>
<dbReference type="PANTHER" id="PTHR43591:SF110">
    <property type="entry name" value="RHODANESE DOMAIN-CONTAINING PROTEIN"/>
    <property type="match status" value="1"/>
</dbReference>
<accession>A0ABY2X396</accession>
<dbReference type="Pfam" id="PF13649">
    <property type="entry name" value="Methyltransf_25"/>
    <property type="match status" value="1"/>
</dbReference>
<keyword evidence="3" id="KW-1185">Reference proteome</keyword>
<dbReference type="EMBL" id="VCPD01000001">
    <property type="protein sequence ID" value="TMV09563.1"/>
    <property type="molecule type" value="Genomic_DNA"/>
</dbReference>
<protein>
    <submittedName>
        <fullName evidence="2">Class I SAM-dependent methyltransferase</fullName>
    </submittedName>
</protein>
<evidence type="ECO:0000313" key="3">
    <source>
        <dbReference type="Proteomes" id="UP001193035"/>
    </source>
</evidence>
<gene>
    <name evidence="2" type="ORF">FGK63_00375</name>
</gene>
<sequence>MRRSSCLLRVSGTIGGKPGRAVTMNYDEFAAAEKSGWSEDARVDAYVDLFAPVSDQLIAPLASAVGAAPGKAVLDLCCGHGNASEALVEMGATVTGLDFSPAMLARARLRVPKATFVEADASRMPFEDNRFDAVVCNVGFGHLPDADAVLREIARVLRPGGIAGLTSWREPEVSPTFQILFGAVKTYGDPTLAPPAPEFHLFSKRADAKKALAAAGFTNPTFTDIDAAFLFSDPGGFAEVFENASVRAAMLIRSQEPSARNAIRDAMTSRVQKDFGAGDGVWRVPFPATLVTASV</sequence>
<feature type="domain" description="Methyltransferase" evidence="1">
    <location>
        <begin position="73"/>
        <end position="161"/>
    </location>
</feature>
<dbReference type="GO" id="GO:0032259">
    <property type="term" value="P:methylation"/>
    <property type="evidence" value="ECO:0007669"/>
    <property type="project" value="UniProtKB-KW"/>
</dbReference>
<dbReference type="InterPro" id="IPR041698">
    <property type="entry name" value="Methyltransf_25"/>
</dbReference>
<comment type="caution">
    <text evidence="2">The sequence shown here is derived from an EMBL/GenBank/DDBJ whole genome shotgun (WGS) entry which is preliminary data.</text>
</comment>
<evidence type="ECO:0000313" key="2">
    <source>
        <dbReference type="EMBL" id="TMV09563.1"/>
    </source>
</evidence>
<dbReference type="CDD" id="cd02440">
    <property type="entry name" value="AdoMet_MTases"/>
    <property type="match status" value="1"/>
</dbReference>
<dbReference type="InterPro" id="IPR029063">
    <property type="entry name" value="SAM-dependent_MTases_sf"/>
</dbReference>
<keyword evidence="2" id="KW-0808">Transferase</keyword>
<dbReference type="PANTHER" id="PTHR43591">
    <property type="entry name" value="METHYLTRANSFERASE"/>
    <property type="match status" value="1"/>
</dbReference>